<dbReference type="RefSeq" id="WP_126581005.1">
    <property type="nucleotide sequence ID" value="NZ_BIFR01000001.1"/>
</dbReference>
<dbReference type="OrthoDB" id="9807582at2"/>
<proteinExistence type="predicted"/>
<dbReference type="GO" id="GO:0016747">
    <property type="term" value="F:acyltransferase activity, transferring groups other than amino-acyl groups"/>
    <property type="evidence" value="ECO:0007669"/>
    <property type="project" value="InterPro"/>
</dbReference>
<dbReference type="PROSITE" id="PS51186">
    <property type="entry name" value="GNAT"/>
    <property type="match status" value="1"/>
</dbReference>
<gene>
    <name evidence="2" type="ORF">KTT_33420</name>
</gene>
<dbReference type="InterPro" id="IPR016181">
    <property type="entry name" value="Acyl_CoA_acyltransferase"/>
</dbReference>
<reference evidence="3" key="1">
    <citation type="submission" date="2018-12" db="EMBL/GenBank/DDBJ databases">
        <title>Tengunoibacter tsumagoiensis gen. nov., sp. nov., Dictyobacter kobayashii sp. nov., D. alpinus sp. nov., and D. joshuensis sp. nov. and description of Dictyobacteraceae fam. nov. within the order Ktedonobacterales isolated from Tengu-no-mugimeshi.</title>
        <authorList>
            <person name="Wang C.M."/>
            <person name="Zheng Y."/>
            <person name="Sakai Y."/>
            <person name="Toyoda A."/>
            <person name="Minakuchi Y."/>
            <person name="Abe K."/>
            <person name="Yokota A."/>
            <person name="Yabe S."/>
        </authorList>
    </citation>
    <scope>NUCLEOTIDE SEQUENCE [LARGE SCALE GENOMIC DNA]</scope>
    <source>
        <strain evidence="3">Uno3</strain>
    </source>
</reference>
<dbReference type="InterPro" id="IPR000182">
    <property type="entry name" value="GNAT_dom"/>
</dbReference>
<accession>A0A402A2W0</accession>
<evidence type="ECO:0000313" key="3">
    <source>
        <dbReference type="Proteomes" id="UP000287352"/>
    </source>
</evidence>
<dbReference type="SUPFAM" id="SSF55729">
    <property type="entry name" value="Acyl-CoA N-acyltransferases (Nat)"/>
    <property type="match status" value="1"/>
</dbReference>
<feature type="domain" description="N-acetyltransferase" evidence="1">
    <location>
        <begin position="136"/>
        <end position="273"/>
    </location>
</feature>
<evidence type="ECO:0000259" key="1">
    <source>
        <dbReference type="PROSITE" id="PS51186"/>
    </source>
</evidence>
<dbReference type="Gene3D" id="3.40.630.30">
    <property type="match status" value="1"/>
</dbReference>
<dbReference type="CDD" id="cd04301">
    <property type="entry name" value="NAT_SF"/>
    <property type="match status" value="1"/>
</dbReference>
<name>A0A402A2W0_9CHLR</name>
<keyword evidence="3" id="KW-1185">Reference proteome</keyword>
<comment type="caution">
    <text evidence="2">The sequence shown here is derived from an EMBL/GenBank/DDBJ whole genome shotgun (WGS) entry which is preliminary data.</text>
</comment>
<evidence type="ECO:0000313" key="2">
    <source>
        <dbReference type="EMBL" id="GCE13483.1"/>
    </source>
</evidence>
<protein>
    <recommendedName>
        <fullName evidence="1">N-acetyltransferase domain-containing protein</fullName>
    </recommendedName>
</protein>
<sequence>MSEILLTASEPALSLAIEANFTEEMACFARNLPGAILHDEPEITWFFLNPTGPNGVLHAQFETSDPEMLTMRITKLLTSFQEQQASGLNWRVTPNTKPELLTSLLQQNGFAHRETQTCMILSASSITTPATLPPGLQIREVRTLAELQQKCDIEQIGFEASNEVREQYYQAYTGTGIGPDSHFHHYIAWLHEEPVAVSALLLHRGVAGIYGITTLPTYRRQGIANALTLYTVQEAQRLGYQFVTLSPTKMSHALYRRLGFTDYCQFHHYYHRF</sequence>
<dbReference type="AlphaFoldDB" id="A0A402A2W0"/>
<dbReference type="Proteomes" id="UP000287352">
    <property type="component" value="Unassembled WGS sequence"/>
</dbReference>
<dbReference type="Pfam" id="PF00583">
    <property type="entry name" value="Acetyltransf_1"/>
    <property type="match status" value="1"/>
</dbReference>
<dbReference type="EMBL" id="BIFR01000001">
    <property type="protein sequence ID" value="GCE13483.1"/>
    <property type="molecule type" value="Genomic_DNA"/>
</dbReference>
<organism evidence="2 3">
    <name type="scientific">Tengunoibacter tsumagoiensis</name>
    <dbReference type="NCBI Taxonomy" id="2014871"/>
    <lineage>
        <taxon>Bacteria</taxon>
        <taxon>Bacillati</taxon>
        <taxon>Chloroflexota</taxon>
        <taxon>Ktedonobacteria</taxon>
        <taxon>Ktedonobacterales</taxon>
        <taxon>Dictyobacteraceae</taxon>
        <taxon>Tengunoibacter</taxon>
    </lineage>
</organism>